<evidence type="ECO:0000256" key="2">
    <source>
        <dbReference type="ARBA" id="ARBA00004496"/>
    </source>
</evidence>
<evidence type="ECO:0000256" key="11">
    <source>
        <dbReference type="HAMAP-Rule" id="MF_00493"/>
    </source>
</evidence>
<keyword evidence="7 11" id="KW-0808">Transferase</keyword>
<comment type="catalytic activity">
    <reaction evidence="10 11">
        <text>D-sedoheptulose 7-phosphate + D-glyceraldehyde 3-phosphate = D-erythrose 4-phosphate + beta-D-fructose 6-phosphate</text>
        <dbReference type="Rhea" id="RHEA:17053"/>
        <dbReference type="ChEBI" id="CHEBI:16897"/>
        <dbReference type="ChEBI" id="CHEBI:57483"/>
        <dbReference type="ChEBI" id="CHEBI:57634"/>
        <dbReference type="ChEBI" id="CHEBI:59776"/>
        <dbReference type="EC" id="2.2.1.2"/>
    </reaction>
</comment>
<dbReference type="Pfam" id="PF00923">
    <property type="entry name" value="TAL_FSA"/>
    <property type="match status" value="1"/>
</dbReference>
<evidence type="ECO:0000256" key="3">
    <source>
        <dbReference type="ARBA" id="ARBA00004857"/>
    </source>
</evidence>
<dbReference type="GeneID" id="35866673"/>
<comment type="similarity">
    <text evidence="4 11">Belongs to the transaldolase family. Type 2 subfamily.</text>
</comment>
<evidence type="ECO:0000256" key="8">
    <source>
        <dbReference type="ARBA" id="ARBA00023126"/>
    </source>
</evidence>
<dbReference type="AlphaFoldDB" id="A0A2I1IMW4"/>
<evidence type="ECO:0000256" key="6">
    <source>
        <dbReference type="ARBA" id="ARBA00022490"/>
    </source>
</evidence>
<dbReference type="GO" id="GO:0005737">
    <property type="term" value="C:cytoplasm"/>
    <property type="evidence" value="ECO:0007669"/>
    <property type="project" value="UniProtKB-SubCell"/>
</dbReference>
<dbReference type="GO" id="GO:0006098">
    <property type="term" value="P:pentose-phosphate shunt"/>
    <property type="evidence" value="ECO:0007669"/>
    <property type="project" value="UniProtKB-UniRule"/>
</dbReference>
<dbReference type="InterPro" id="IPR004732">
    <property type="entry name" value="Transaldolase_2"/>
</dbReference>
<protein>
    <recommendedName>
        <fullName evidence="5 11">Transaldolase</fullName>
        <ecNumber evidence="5 11">2.2.1.2</ecNumber>
    </recommendedName>
</protein>
<keyword evidence="13" id="KW-1185">Reference proteome</keyword>
<dbReference type="UniPathway" id="UPA00115">
    <property type="reaction ID" value="UER00414"/>
</dbReference>
<keyword evidence="9 11" id="KW-0704">Schiff base</keyword>
<evidence type="ECO:0000256" key="7">
    <source>
        <dbReference type="ARBA" id="ARBA00022679"/>
    </source>
</evidence>
<sequence>MSDNLSELSSIGVSVWLDDLSRQRIKSGNLQELIEGASVVGVTTNPAIFKAAIGDGKDYGDQVAQLAGEGASVEEAIETMTTQDVREACDLMLPVYKASGRRDGRVSIEVDPRLADKTEETIAAAKHLWQVVDRPNAMIKIPATSAGLAAIEEVIGAGISVNVTLIFSVPQYKQVIEAYWAGLEKAKQAGIDLSTVSSVASFFVSRVDTLVDKLLDAKEGKTARQLRSKAGVANARLAYETYQESLQSPRWQELARQGATEQRPLWASTGVKDPSLKPTLYVDELAADDTVNTMPEKTLRAVAASAELHGDAITPNLPEAHRVFDGLAEVGIGFSDVARQLLDEGVKKFEVAWEDLLSSVQKALEQA</sequence>
<dbReference type="CDD" id="cd00955">
    <property type="entry name" value="Transaldolase_like"/>
    <property type="match status" value="1"/>
</dbReference>
<dbReference type="InterPro" id="IPR001585">
    <property type="entry name" value="TAL/FSA"/>
</dbReference>
<dbReference type="PANTHER" id="PTHR10683">
    <property type="entry name" value="TRANSALDOLASE"/>
    <property type="match status" value="1"/>
</dbReference>
<dbReference type="NCBIfam" id="NF002881">
    <property type="entry name" value="PRK03343.1"/>
    <property type="match status" value="1"/>
</dbReference>
<gene>
    <name evidence="11 12" type="primary">tal</name>
    <name evidence="12" type="ORF">CYJ19_06465</name>
</gene>
<dbReference type="SUPFAM" id="SSF51569">
    <property type="entry name" value="Aldolase"/>
    <property type="match status" value="1"/>
</dbReference>
<comment type="pathway">
    <text evidence="3 11">Carbohydrate degradation; pentose phosphate pathway; D-glyceraldehyde 3-phosphate and beta-D-fructose 6-phosphate from D-ribose 5-phosphate and D-xylulose 5-phosphate (non-oxidative stage): step 2/3.</text>
</comment>
<dbReference type="PANTHER" id="PTHR10683:SF31">
    <property type="entry name" value="TRANSALDOLASE"/>
    <property type="match status" value="1"/>
</dbReference>
<dbReference type="GO" id="GO:0005975">
    <property type="term" value="P:carbohydrate metabolic process"/>
    <property type="evidence" value="ECO:0007669"/>
    <property type="project" value="InterPro"/>
</dbReference>
<evidence type="ECO:0000313" key="12">
    <source>
        <dbReference type="EMBL" id="PKY72479.1"/>
    </source>
</evidence>
<dbReference type="NCBIfam" id="TIGR00876">
    <property type="entry name" value="tal_mycobact"/>
    <property type="match status" value="1"/>
</dbReference>
<dbReference type="PIRSF" id="PIRSF036915">
    <property type="entry name" value="Trnald_Bac_Plnt"/>
    <property type="match status" value="1"/>
</dbReference>
<proteinExistence type="inferred from homology"/>
<dbReference type="Proteomes" id="UP000235122">
    <property type="component" value="Unassembled WGS sequence"/>
</dbReference>
<comment type="subcellular location">
    <subcellularLocation>
        <location evidence="2 11">Cytoplasm</location>
    </subcellularLocation>
</comment>
<dbReference type="InterPro" id="IPR018225">
    <property type="entry name" value="Transaldolase_AS"/>
</dbReference>
<evidence type="ECO:0000313" key="13">
    <source>
        <dbReference type="Proteomes" id="UP000235122"/>
    </source>
</evidence>
<comment type="caution">
    <text evidence="12">The sequence shown here is derived from an EMBL/GenBank/DDBJ whole genome shotgun (WGS) entry which is preliminary data.</text>
</comment>
<dbReference type="STRING" id="33007.HMPREF3198_01172"/>
<dbReference type="HAMAP" id="MF_00493">
    <property type="entry name" value="Transaldolase_2"/>
    <property type="match status" value="1"/>
</dbReference>
<dbReference type="GO" id="GO:0004801">
    <property type="term" value="F:transaldolase activity"/>
    <property type="evidence" value="ECO:0007669"/>
    <property type="project" value="UniProtKB-UniRule"/>
</dbReference>
<reference evidence="12 13" key="1">
    <citation type="submission" date="2017-12" db="EMBL/GenBank/DDBJ databases">
        <title>Phylogenetic diversity of female urinary microbiome.</title>
        <authorList>
            <person name="Thomas-White K."/>
            <person name="Wolfe A.J."/>
        </authorList>
    </citation>
    <scope>NUCLEOTIDE SEQUENCE [LARGE SCALE GENOMIC DNA]</scope>
    <source>
        <strain evidence="12 13">UMB0402</strain>
    </source>
</reference>
<dbReference type="PROSITE" id="PS01054">
    <property type="entry name" value="TRANSALDOLASE_1"/>
    <property type="match status" value="1"/>
</dbReference>
<accession>A0A2I1IMW4</accession>
<dbReference type="Gene3D" id="3.20.20.70">
    <property type="entry name" value="Aldolase class I"/>
    <property type="match status" value="1"/>
</dbReference>
<feature type="active site" description="Schiff-base intermediate with substrate" evidence="11">
    <location>
        <position position="140"/>
    </location>
</feature>
<evidence type="ECO:0000256" key="9">
    <source>
        <dbReference type="ARBA" id="ARBA00023270"/>
    </source>
</evidence>
<keyword evidence="8 11" id="KW-0570">Pentose shunt</keyword>
<evidence type="ECO:0000256" key="1">
    <source>
        <dbReference type="ARBA" id="ARBA00003518"/>
    </source>
</evidence>
<dbReference type="EMBL" id="PKKO01000003">
    <property type="protein sequence ID" value="PKY72479.1"/>
    <property type="molecule type" value="Genomic_DNA"/>
</dbReference>
<dbReference type="RefSeq" id="WP_029769451.1">
    <property type="nucleotide sequence ID" value="NZ_JAWHKF010000006.1"/>
</dbReference>
<dbReference type="PROSITE" id="PS00958">
    <property type="entry name" value="TRANSALDOLASE_2"/>
    <property type="match status" value="1"/>
</dbReference>
<evidence type="ECO:0000256" key="10">
    <source>
        <dbReference type="ARBA" id="ARBA00048810"/>
    </source>
</evidence>
<keyword evidence="6 11" id="KW-0963">Cytoplasm</keyword>
<dbReference type="EC" id="2.2.1.2" evidence="5 11"/>
<dbReference type="InterPro" id="IPR013785">
    <property type="entry name" value="Aldolase_TIM"/>
</dbReference>
<comment type="function">
    <text evidence="1 11">Transaldolase is important for the balance of metabolites in the pentose-phosphate pathway.</text>
</comment>
<evidence type="ECO:0000256" key="5">
    <source>
        <dbReference type="ARBA" id="ARBA00013151"/>
    </source>
</evidence>
<evidence type="ECO:0000256" key="4">
    <source>
        <dbReference type="ARBA" id="ARBA00008426"/>
    </source>
</evidence>
<organism evidence="12 13">
    <name type="scientific">Winkia neuii</name>
    <dbReference type="NCBI Taxonomy" id="33007"/>
    <lineage>
        <taxon>Bacteria</taxon>
        <taxon>Bacillati</taxon>
        <taxon>Actinomycetota</taxon>
        <taxon>Actinomycetes</taxon>
        <taxon>Actinomycetales</taxon>
        <taxon>Actinomycetaceae</taxon>
        <taxon>Winkia</taxon>
    </lineage>
</organism>
<name>A0A2I1IMW4_9ACTO</name>